<evidence type="ECO:0000313" key="2">
    <source>
        <dbReference type="Proteomes" id="UP000239425"/>
    </source>
</evidence>
<name>A0A2S5R997_9PROT</name>
<keyword evidence="2" id="KW-1185">Reference proteome</keyword>
<proteinExistence type="predicted"/>
<protein>
    <submittedName>
        <fullName evidence="1">Uncharacterized protein</fullName>
    </submittedName>
</protein>
<dbReference type="EMBL" id="PHHC01000080">
    <property type="protein sequence ID" value="PPE03863.1"/>
    <property type="molecule type" value="Genomic_DNA"/>
</dbReference>
<gene>
    <name evidence="1" type="ORF">HCUR_00641</name>
</gene>
<comment type="caution">
    <text evidence="1">The sequence shown here is derived from an EMBL/GenBank/DDBJ whole genome shotgun (WGS) entry which is preliminary data.</text>
</comment>
<evidence type="ECO:0000313" key="1">
    <source>
        <dbReference type="EMBL" id="PPE03863.1"/>
    </source>
</evidence>
<dbReference type="AlphaFoldDB" id="A0A2S5R997"/>
<dbReference type="Proteomes" id="UP000239425">
    <property type="component" value="Unassembled WGS sequence"/>
</dbReference>
<sequence>MSTSGNTRTYFHISQSDGVSEHTAYDTIKWIEGTRIKHSDFALPGKKALLKRDMNDEGGLIDATEPPIERPKKTKALLLREKEKTPLKHSRCSNSRRYMHGFFKGQTS</sequence>
<reference evidence="1 2" key="1">
    <citation type="submission" date="2017-11" db="EMBL/GenBank/DDBJ databases">
        <title>Comparative genomic analysis of Holospora spp., intranuclear symbionts of paramecia.</title>
        <authorList>
            <person name="Garushyants S.K."/>
            <person name="Beliavskaya A."/>
            <person name="Malko D.B."/>
            <person name="Logacheva M.D."/>
            <person name="Rautian M.S."/>
            <person name="Gelfand M.S."/>
        </authorList>
    </citation>
    <scope>NUCLEOTIDE SEQUENCE [LARGE SCALE GENOMIC DNA]</scope>
    <source>
        <strain evidence="2">02AZ16</strain>
    </source>
</reference>
<organism evidence="1 2">
    <name type="scientific">Holospora curviuscula</name>
    <dbReference type="NCBI Taxonomy" id="1082868"/>
    <lineage>
        <taxon>Bacteria</taxon>
        <taxon>Pseudomonadati</taxon>
        <taxon>Pseudomonadota</taxon>
        <taxon>Alphaproteobacteria</taxon>
        <taxon>Holosporales</taxon>
        <taxon>Holosporaceae</taxon>
        <taxon>Holospora</taxon>
    </lineage>
</organism>
<accession>A0A2S5R997</accession>